<dbReference type="GO" id="GO:0020037">
    <property type="term" value="F:heme binding"/>
    <property type="evidence" value="ECO:0007669"/>
    <property type="project" value="InterPro"/>
</dbReference>
<evidence type="ECO:0000256" key="10">
    <source>
        <dbReference type="SAM" id="Phobius"/>
    </source>
</evidence>
<evidence type="ECO:0000256" key="9">
    <source>
        <dbReference type="PIRSR" id="PIRSR602401-1"/>
    </source>
</evidence>
<protein>
    <recommendedName>
        <fullName evidence="13">Cytochrome P450</fullName>
    </recommendedName>
</protein>
<evidence type="ECO:0000256" key="3">
    <source>
        <dbReference type="ARBA" id="ARBA00010617"/>
    </source>
</evidence>
<evidence type="ECO:0000313" key="12">
    <source>
        <dbReference type="Proteomes" id="UP000559256"/>
    </source>
</evidence>
<evidence type="ECO:0000256" key="2">
    <source>
        <dbReference type="ARBA" id="ARBA00005179"/>
    </source>
</evidence>
<dbReference type="OrthoDB" id="2372282at2759"/>
<evidence type="ECO:0000256" key="1">
    <source>
        <dbReference type="ARBA" id="ARBA00001971"/>
    </source>
</evidence>
<dbReference type="GO" id="GO:0004497">
    <property type="term" value="F:monooxygenase activity"/>
    <property type="evidence" value="ECO:0007669"/>
    <property type="project" value="UniProtKB-KW"/>
</dbReference>
<keyword evidence="10" id="KW-0812">Transmembrane</keyword>
<keyword evidence="10" id="KW-1133">Transmembrane helix</keyword>
<dbReference type="InterPro" id="IPR036396">
    <property type="entry name" value="Cyt_P450_sf"/>
</dbReference>
<evidence type="ECO:0000256" key="7">
    <source>
        <dbReference type="ARBA" id="ARBA00023004"/>
    </source>
</evidence>
<gene>
    <name evidence="11" type="ORF">D9758_013797</name>
</gene>
<comment type="similarity">
    <text evidence="3">Belongs to the cytochrome P450 family.</text>
</comment>
<dbReference type="GO" id="GO:0016705">
    <property type="term" value="F:oxidoreductase activity, acting on paired donors, with incorporation or reduction of molecular oxygen"/>
    <property type="evidence" value="ECO:0007669"/>
    <property type="project" value="InterPro"/>
</dbReference>
<dbReference type="AlphaFoldDB" id="A0A8H5D6F4"/>
<evidence type="ECO:0008006" key="13">
    <source>
        <dbReference type="Google" id="ProtNLM"/>
    </source>
</evidence>
<evidence type="ECO:0000313" key="11">
    <source>
        <dbReference type="EMBL" id="KAF5353588.1"/>
    </source>
</evidence>
<feature type="transmembrane region" description="Helical" evidence="10">
    <location>
        <begin position="42"/>
        <end position="63"/>
    </location>
</feature>
<keyword evidence="5 9" id="KW-0479">Metal-binding</keyword>
<keyword evidence="8" id="KW-0503">Monooxygenase</keyword>
<evidence type="ECO:0000256" key="5">
    <source>
        <dbReference type="ARBA" id="ARBA00022723"/>
    </source>
</evidence>
<dbReference type="InterPro" id="IPR050364">
    <property type="entry name" value="Cytochrome_P450_fung"/>
</dbReference>
<dbReference type="Proteomes" id="UP000559256">
    <property type="component" value="Unassembled WGS sequence"/>
</dbReference>
<sequence>MTMYPYLYPPGPKGFPYLGLPNAKIPTKKFWLTHIEWGKKHGAALGFTAIIIITFLLSLSLSGDLIHFSRFSKHYVVINTLETARDILDKQARVTSDRPHTRVDEIVSNLLDGLSQIPYSKQWRKTRKLFHQNLHAESTVQFHPIQTEQVWLFVKGVVLSESTLKGQIATLSQNIMFLSIYGLDISSNEEEMPTRNREAIDTFENSIIPGWDGYKYIPFIHLLPSWFPWGGRLIATIHALGEIAREGASKPWDAVREKIKSDGNHASLIGKLLSRTDPDNDEEIDRIKWFGFQFMADTMSAISTFFLAMSLYPDVQSKGQEELDAVLGKEGIPTFDDCPSLPYIEAIFREVMRWHPALPMGVPHNCIEDIVYDGYYIPKGTTIYANIWAMTHDTSVYEDADRFIPERHLRKDRHFDNINSILAYRFERRNFRVCVGRYMANDTIWLAIPSTLAAVDISTLPNENVEDYFSDGAFCSPHTLDCSVTPQV</sequence>
<evidence type="ECO:0000256" key="4">
    <source>
        <dbReference type="ARBA" id="ARBA00022617"/>
    </source>
</evidence>
<dbReference type="EMBL" id="JAACJM010000063">
    <property type="protein sequence ID" value="KAF5353588.1"/>
    <property type="molecule type" value="Genomic_DNA"/>
</dbReference>
<accession>A0A8H5D6F4</accession>
<dbReference type="SUPFAM" id="SSF48264">
    <property type="entry name" value="Cytochrome P450"/>
    <property type="match status" value="1"/>
</dbReference>
<dbReference type="PRINTS" id="PR00463">
    <property type="entry name" value="EP450I"/>
</dbReference>
<dbReference type="InterPro" id="IPR001128">
    <property type="entry name" value="Cyt_P450"/>
</dbReference>
<dbReference type="PANTHER" id="PTHR46300">
    <property type="entry name" value="P450, PUTATIVE (EUROFUNG)-RELATED-RELATED"/>
    <property type="match status" value="1"/>
</dbReference>
<comment type="caution">
    <text evidence="11">The sequence shown here is derived from an EMBL/GenBank/DDBJ whole genome shotgun (WGS) entry which is preliminary data.</text>
</comment>
<comment type="cofactor">
    <cofactor evidence="1 9">
        <name>heme</name>
        <dbReference type="ChEBI" id="CHEBI:30413"/>
    </cofactor>
</comment>
<keyword evidence="7 9" id="KW-0408">Iron</keyword>
<proteinExistence type="inferred from homology"/>
<dbReference type="GO" id="GO:0005506">
    <property type="term" value="F:iron ion binding"/>
    <property type="evidence" value="ECO:0007669"/>
    <property type="project" value="InterPro"/>
</dbReference>
<evidence type="ECO:0000256" key="8">
    <source>
        <dbReference type="ARBA" id="ARBA00023033"/>
    </source>
</evidence>
<name>A0A8H5D6F4_9AGAR</name>
<dbReference type="Gene3D" id="1.10.630.10">
    <property type="entry name" value="Cytochrome P450"/>
    <property type="match status" value="1"/>
</dbReference>
<organism evidence="11 12">
    <name type="scientific">Tetrapyrgos nigripes</name>
    <dbReference type="NCBI Taxonomy" id="182062"/>
    <lineage>
        <taxon>Eukaryota</taxon>
        <taxon>Fungi</taxon>
        <taxon>Dikarya</taxon>
        <taxon>Basidiomycota</taxon>
        <taxon>Agaricomycotina</taxon>
        <taxon>Agaricomycetes</taxon>
        <taxon>Agaricomycetidae</taxon>
        <taxon>Agaricales</taxon>
        <taxon>Marasmiineae</taxon>
        <taxon>Marasmiaceae</taxon>
        <taxon>Tetrapyrgos</taxon>
    </lineage>
</organism>
<keyword evidence="6" id="KW-0560">Oxidoreductase</keyword>
<keyword evidence="12" id="KW-1185">Reference proteome</keyword>
<reference evidence="11 12" key="1">
    <citation type="journal article" date="2020" name="ISME J.">
        <title>Uncovering the hidden diversity of litter-decomposition mechanisms in mushroom-forming fungi.</title>
        <authorList>
            <person name="Floudas D."/>
            <person name="Bentzer J."/>
            <person name="Ahren D."/>
            <person name="Johansson T."/>
            <person name="Persson P."/>
            <person name="Tunlid A."/>
        </authorList>
    </citation>
    <scope>NUCLEOTIDE SEQUENCE [LARGE SCALE GENOMIC DNA]</scope>
    <source>
        <strain evidence="11 12">CBS 291.85</strain>
    </source>
</reference>
<keyword evidence="4 9" id="KW-0349">Heme</keyword>
<dbReference type="PANTHER" id="PTHR46300:SF5">
    <property type="entry name" value="CYTOCHROME P450"/>
    <property type="match status" value="1"/>
</dbReference>
<keyword evidence="10" id="KW-0472">Membrane</keyword>
<evidence type="ECO:0000256" key="6">
    <source>
        <dbReference type="ARBA" id="ARBA00023002"/>
    </source>
</evidence>
<feature type="binding site" description="axial binding residue" evidence="9">
    <location>
        <position position="434"/>
    </location>
    <ligand>
        <name>heme</name>
        <dbReference type="ChEBI" id="CHEBI:30413"/>
    </ligand>
    <ligandPart>
        <name>Fe</name>
        <dbReference type="ChEBI" id="CHEBI:18248"/>
    </ligandPart>
</feature>
<dbReference type="InterPro" id="IPR002401">
    <property type="entry name" value="Cyt_P450_E_grp-I"/>
</dbReference>
<comment type="pathway">
    <text evidence="2">Secondary metabolite biosynthesis.</text>
</comment>
<dbReference type="Pfam" id="PF00067">
    <property type="entry name" value="p450"/>
    <property type="match status" value="1"/>
</dbReference>